<dbReference type="InterPro" id="IPR039261">
    <property type="entry name" value="FNR_nucleotide-bd"/>
</dbReference>
<dbReference type="STRING" id="767916.AWB91_01880"/>
<dbReference type="AlphaFoldDB" id="A0A1X2A823"/>
<dbReference type="EMBL" id="LQPN01000056">
    <property type="protein sequence ID" value="ORW43649.1"/>
    <property type="molecule type" value="Genomic_DNA"/>
</dbReference>
<dbReference type="Proteomes" id="UP000193285">
    <property type="component" value="Unassembled WGS sequence"/>
</dbReference>
<sequence>MKSVCPLRCRRHPEGQASAAGQVDWAGLPVNLDMAFSREQRDKVYVQHVMRKQGSQLWRWVHSDAQICVCETAAEDGQHLTGANQ</sequence>
<accession>A0A1X2A823</accession>
<organism evidence="1 2">
    <name type="scientific">Mycobacterium paraense</name>
    <dbReference type="NCBI Taxonomy" id="767916"/>
    <lineage>
        <taxon>Bacteria</taxon>
        <taxon>Bacillati</taxon>
        <taxon>Actinomycetota</taxon>
        <taxon>Actinomycetes</taxon>
        <taxon>Mycobacteriales</taxon>
        <taxon>Mycobacteriaceae</taxon>
        <taxon>Mycobacterium</taxon>
        <taxon>Mycobacterium simiae complex</taxon>
    </lineage>
</organism>
<evidence type="ECO:0000313" key="1">
    <source>
        <dbReference type="EMBL" id="ORW43649.1"/>
    </source>
</evidence>
<gene>
    <name evidence="1" type="ORF">AWB90_00535</name>
</gene>
<reference evidence="1 2" key="1">
    <citation type="journal article" date="2015" name="Emerg. Microbes Infect.">
        <title>Characterization of 17 strains belonging to the Mycobacterium simiae complex and description of Mycobacterium paraense sp. nov.</title>
        <authorList>
            <person name="Fusco da Costa A.R."/>
            <person name="Fedrizzi T."/>
            <person name="Lopes M.L."/>
            <person name="Pecorari M."/>
            <person name="Oliveira da Costa W.L."/>
            <person name="Giacobazzi E."/>
            <person name="da Costa Bahia J.R."/>
            <person name="De Sanctis V."/>
            <person name="Batista Lima K.V."/>
            <person name="Bertorelli R."/>
            <person name="Grottola A."/>
            <person name="Fabio A."/>
            <person name="Mariottini A."/>
            <person name="Ferretti P."/>
            <person name="Di Leva F."/>
            <person name="Fregni Serpini G."/>
            <person name="Tagliazucchi S."/>
            <person name="Rumpianesi F."/>
            <person name="Jousson O."/>
            <person name="Segata N."/>
            <person name="Tortoli E."/>
        </authorList>
    </citation>
    <scope>NUCLEOTIDE SEQUENCE [LARGE SCALE GENOMIC DNA]</scope>
    <source>
        <strain evidence="1 2">IEC33</strain>
    </source>
</reference>
<dbReference type="OrthoDB" id="7376058at2"/>
<dbReference type="SUPFAM" id="SSF52343">
    <property type="entry name" value="Ferredoxin reductase-like, C-terminal NADP-linked domain"/>
    <property type="match status" value="1"/>
</dbReference>
<protein>
    <submittedName>
        <fullName evidence="1">Uncharacterized protein</fullName>
    </submittedName>
</protein>
<comment type="caution">
    <text evidence="1">The sequence shown here is derived from an EMBL/GenBank/DDBJ whole genome shotgun (WGS) entry which is preliminary data.</text>
</comment>
<dbReference type="RefSeq" id="WP_085245453.1">
    <property type="nucleotide sequence ID" value="NZ_LQPN01000056.1"/>
</dbReference>
<name>A0A1X2A823_9MYCO</name>
<proteinExistence type="predicted"/>
<evidence type="ECO:0000313" key="2">
    <source>
        <dbReference type="Proteomes" id="UP000193285"/>
    </source>
</evidence>
<dbReference type="Gene3D" id="3.40.50.80">
    <property type="entry name" value="Nucleotide-binding domain of ferredoxin-NADP reductase (FNR) module"/>
    <property type="match status" value="1"/>
</dbReference>